<dbReference type="Proteomes" id="UP000031364">
    <property type="component" value="Unassembled WGS sequence"/>
</dbReference>
<evidence type="ECO:0000313" key="1">
    <source>
        <dbReference type="EMBL" id="KIA63094.1"/>
    </source>
</evidence>
<dbReference type="RefSeq" id="WP_043673210.1">
    <property type="nucleotide sequence ID" value="NZ_BDCI01000020.1"/>
</dbReference>
<proteinExistence type="predicted"/>
<reference evidence="1 2" key="1">
    <citation type="journal article" date="2014" name="Int. J. Syst. Evol. Microbiol.">
        <title>Nocardia vulneris sp. nov., isolated from wounds of human patients in North America.</title>
        <authorList>
            <person name="Lasker B.A."/>
            <person name="Bell M."/>
            <person name="Klenk H.P."/>
            <person name="Sproer C."/>
            <person name="Schumann C."/>
            <person name="Schumann P."/>
            <person name="Brown J.M."/>
        </authorList>
    </citation>
    <scope>NUCLEOTIDE SEQUENCE [LARGE SCALE GENOMIC DNA]</scope>
    <source>
        <strain evidence="1 2">W9851</strain>
    </source>
</reference>
<dbReference type="EMBL" id="JNFP01000025">
    <property type="protein sequence ID" value="KIA63094.1"/>
    <property type="molecule type" value="Genomic_DNA"/>
</dbReference>
<gene>
    <name evidence="1" type="ORF">FG87_20895</name>
</gene>
<evidence type="ECO:0008006" key="3">
    <source>
        <dbReference type="Google" id="ProtNLM"/>
    </source>
</evidence>
<organism evidence="1 2">
    <name type="scientific">Nocardia vulneris</name>
    <dbReference type="NCBI Taxonomy" id="1141657"/>
    <lineage>
        <taxon>Bacteria</taxon>
        <taxon>Bacillati</taxon>
        <taxon>Actinomycetota</taxon>
        <taxon>Actinomycetes</taxon>
        <taxon>Mycobacteriales</taxon>
        <taxon>Nocardiaceae</taxon>
        <taxon>Nocardia</taxon>
    </lineage>
</organism>
<evidence type="ECO:0000313" key="2">
    <source>
        <dbReference type="Proteomes" id="UP000031364"/>
    </source>
</evidence>
<protein>
    <recommendedName>
        <fullName evidence="3">CopG family transcriptional regulator</fullName>
    </recommendedName>
</protein>
<accession>A0ABR4ZDK8</accession>
<keyword evidence="2" id="KW-1185">Reference proteome</keyword>
<comment type="caution">
    <text evidence="1">The sequence shown here is derived from an EMBL/GenBank/DDBJ whole genome shotgun (WGS) entry which is preliminary data.</text>
</comment>
<sequence length="74" mass="8404">MTQARGKGTTIGFRPNGHDRELLIKLAREGETQTDVLRRSLEALEQLEWERQAQEVANQLLDAGEDLSDEPDAW</sequence>
<name>A0ABR4ZDK8_9NOCA</name>